<evidence type="ECO:0000256" key="1">
    <source>
        <dbReference type="ARBA" id="ARBA00022679"/>
    </source>
</evidence>
<dbReference type="Pfam" id="PF07494">
    <property type="entry name" value="Reg_prop"/>
    <property type="match status" value="1"/>
</dbReference>
<dbReference type="SUPFAM" id="SSF55874">
    <property type="entry name" value="ATPase domain of HSP90 chaperone/DNA topoisomerase II/histidine kinase"/>
    <property type="match status" value="1"/>
</dbReference>
<evidence type="ECO:0000256" key="4">
    <source>
        <dbReference type="SAM" id="Phobius"/>
    </source>
</evidence>
<keyword evidence="8" id="KW-1185">Reference proteome</keyword>
<keyword evidence="4" id="KW-1133">Transmembrane helix</keyword>
<keyword evidence="4" id="KW-0472">Membrane</keyword>
<evidence type="ECO:0000256" key="2">
    <source>
        <dbReference type="ARBA" id="ARBA00022777"/>
    </source>
</evidence>
<dbReference type="AlphaFoldDB" id="A0A5M6CB53"/>
<keyword evidence="1" id="KW-0808">Transferase</keyword>
<evidence type="ECO:0000259" key="5">
    <source>
        <dbReference type="Pfam" id="PF07495"/>
    </source>
</evidence>
<feature type="domain" description="Signal transduction histidine kinase subgroup 3 dimerisation and phosphoacceptor" evidence="6">
    <location>
        <begin position="783"/>
        <end position="843"/>
    </location>
</feature>
<dbReference type="SUPFAM" id="SSF50969">
    <property type="entry name" value="YVTN repeat-like/Quinoprotein amine dehydrogenase"/>
    <property type="match status" value="1"/>
</dbReference>
<evidence type="ECO:0000256" key="3">
    <source>
        <dbReference type="ARBA" id="ARBA00023012"/>
    </source>
</evidence>
<dbReference type="GO" id="GO:0046983">
    <property type="term" value="F:protein dimerization activity"/>
    <property type="evidence" value="ECO:0007669"/>
    <property type="project" value="InterPro"/>
</dbReference>
<dbReference type="Gene3D" id="3.30.565.10">
    <property type="entry name" value="Histidine kinase-like ATPase, C-terminal domain"/>
    <property type="match status" value="1"/>
</dbReference>
<dbReference type="Pfam" id="PF07495">
    <property type="entry name" value="Y_Y_Y"/>
    <property type="match status" value="1"/>
</dbReference>
<dbReference type="GO" id="GO:0016020">
    <property type="term" value="C:membrane"/>
    <property type="evidence" value="ECO:0007669"/>
    <property type="project" value="InterPro"/>
</dbReference>
<accession>A0A5M6CB53</accession>
<dbReference type="CDD" id="cd16917">
    <property type="entry name" value="HATPase_UhpB-NarQ-NarX-like"/>
    <property type="match status" value="1"/>
</dbReference>
<dbReference type="InterPro" id="IPR011044">
    <property type="entry name" value="Quino_amine_DH_bsu"/>
</dbReference>
<dbReference type="InterPro" id="IPR015943">
    <property type="entry name" value="WD40/YVTN_repeat-like_dom_sf"/>
</dbReference>
<dbReference type="EMBL" id="VWSH01000004">
    <property type="protein sequence ID" value="KAA5532374.1"/>
    <property type="molecule type" value="Genomic_DNA"/>
</dbReference>
<name>A0A5M6CB53_9BACT</name>
<dbReference type="InterPro" id="IPR050482">
    <property type="entry name" value="Sensor_HK_TwoCompSys"/>
</dbReference>
<keyword evidence="2" id="KW-0418">Kinase</keyword>
<keyword evidence="4" id="KW-0812">Transmembrane</keyword>
<proteinExistence type="predicted"/>
<dbReference type="GO" id="GO:0000155">
    <property type="term" value="F:phosphorelay sensor kinase activity"/>
    <property type="evidence" value="ECO:0007669"/>
    <property type="project" value="InterPro"/>
</dbReference>
<dbReference type="Proteomes" id="UP000323632">
    <property type="component" value="Unassembled WGS sequence"/>
</dbReference>
<evidence type="ECO:0000313" key="7">
    <source>
        <dbReference type="EMBL" id="KAA5532374.1"/>
    </source>
</evidence>
<dbReference type="SUPFAM" id="SSF63829">
    <property type="entry name" value="Calcium-dependent phosphotriesterase"/>
    <property type="match status" value="2"/>
</dbReference>
<reference evidence="7 8" key="1">
    <citation type="submission" date="2019-09" db="EMBL/GenBank/DDBJ databases">
        <title>Genome sequence and assembly of Taibaiella sp.</title>
        <authorList>
            <person name="Chhetri G."/>
        </authorList>
    </citation>
    <scope>NUCLEOTIDE SEQUENCE [LARGE SCALE GENOMIC DNA]</scope>
    <source>
        <strain evidence="7 8">KVB11</strain>
    </source>
</reference>
<sequence>MRHFLQYLLTITLISLLVPCNAAIIEISQGAGLPDRCINGICKDNRGLMWIGTQSGLCVYDGYEFKGLLGQSTINRVTINKMIYDNSRDLLWLATEKGLYKIRCSSFNVEMIGNGNKWYNNSVTDLLLLEDNRVFASYKDGEILEITPSGKINIIANIPAADNNKQIYPSRLRIDGNALVISMSSIGPVYEYSFGKRILSDIRNIVRNFPDIDIQDSLVSFHTATEQQVYNINIKNDSLKFFLSQIHEIHNVASIKFFAGNIVYVFCRPFSVYKIDFNSLTVEHILYDIYPGRIYKSFYIDDDNIIWVGSTKGLLKVTNEKNLFQKQLLQYPTISIRSFVMDEFGNKYAGTYSGLFRFDNKKKDWIKIGDQIPFAFTNVKGKYLYFVEEQLRIFRIEKKTGKVEDCLYKEDYSLKSKIGRSIAITSDDSGKIWIGTNAGLVIYNPENDSLFPYKIKNFLNDNIEIRYIKMMPGDKTLLCTNNGIYEIDDVNGQIWHLNTTTRPALSSNTTNFADFDAGGNLWICTEGGGINLLSYTRKNISVLDTKSGLSDNTTYGLIFHNDYAWISTYNGLSRYSFKQKAFRNFFSGTDGLTENEFNRNSYLTDNGTNNLYFGTVNGINVFNPDKLDVPSPHAKLFASTVSKWDNNQKAYVNVFPTFKNNEITLNPSDHFLIINLGLSDYSNPEKVTFSYRVKGLIEDWVTINNQHSIQLSGLGSGMYVIEIRALDSHGSPVMNEIHYEVIVLKSFYKTIWFYLLILIAISLIISYFFYLKIRNLKQLSNLRERIASDLHDDVGSLLTRITMNSDNLRHNLNTPEQNVSKLSKISSLSRYAASSMNDILWTIDSRNNFTGNLADRIREHADEMLLPLSIEIVFDIEVGTKKIISSEKRQALYLIFKESINNIVKHSKATRVNITFIYNNQCLLLRIENNGFNANEKVAYKGQGLRNIKMRADRIHASSTIKNENDHFIVEILGKAKFF</sequence>
<protein>
    <recommendedName>
        <fullName evidence="9">Signal transduction histidine kinase subgroup 3 dimerisation and phosphoacceptor domain-containing protein</fullName>
    </recommendedName>
</protein>
<dbReference type="Gene3D" id="1.20.5.1930">
    <property type="match status" value="1"/>
</dbReference>
<dbReference type="Gene3D" id="2.130.10.10">
    <property type="entry name" value="YVTN repeat-like/Quinoprotein amine dehydrogenase"/>
    <property type="match status" value="3"/>
</dbReference>
<dbReference type="PANTHER" id="PTHR24421">
    <property type="entry name" value="NITRATE/NITRITE SENSOR PROTEIN NARX-RELATED"/>
    <property type="match status" value="1"/>
</dbReference>
<comment type="caution">
    <text evidence="7">The sequence shown here is derived from an EMBL/GenBank/DDBJ whole genome shotgun (WGS) entry which is preliminary data.</text>
</comment>
<keyword evidence="3" id="KW-0902">Two-component regulatory system</keyword>
<evidence type="ECO:0000313" key="8">
    <source>
        <dbReference type="Proteomes" id="UP000323632"/>
    </source>
</evidence>
<dbReference type="Gene3D" id="2.60.40.10">
    <property type="entry name" value="Immunoglobulins"/>
    <property type="match status" value="1"/>
</dbReference>
<dbReference type="InterPro" id="IPR011110">
    <property type="entry name" value="Reg_prop"/>
</dbReference>
<dbReference type="InterPro" id="IPR013783">
    <property type="entry name" value="Ig-like_fold"/>
</dbReference>
<dbReference type="InterPro" id="IPR011712">
    <property type="entry name" value="Sig_transdc_His_kin_sub3_dim/P"/>
</dbReference>
<evidence type="ECO:0000259" key="6">
    <source>
        <dbReference type="Pfam" id="PF07730"/>
    </source>
</evidence>
<evidence type="ECO:0008006" key="9">
    <source>
        <dbReference type="Google" id="ProtNLM"/>
    </source>
</evidence>
<dbReference type="RefSeq" id="WP_150033877.1">
    <property type="nucleotide sequence ID" value="NZ_VWSH01000004.1"/>
</dbReference>
<feature type="domain" description="Two component regulator three Y" evidence="5">
    <location>
        <begin position="680"/>
        <end position="742"/>
    </location>
</feature>
<dbReference type="InterPro" id="IPR011123">
    <property type="entry name" value="Y_Y_Y"/>
</dbReference>
<dbReference type="Pfam" id="PF07730">
    <property type="entry name" value="HisKA_3"/>
    <property type="match status" value="1"/>
</dbReference>
<organism evidence="7 8">
    <name type="scientific">Taibaiella lutea</name>
    <dbReference type="NCBI Taxonomy" id="2608001"/>
    <lineage>
        <taxon>Bacteria</taxon>
        <taxon>Pseudomonadati</taxon>
        <taxon>Bacteroidota</taxon>
        <taxon>Chitinophagia</taxon>
        <taxon>Chitinophagales</taxon>
        <taxon>Chitinophagaceae</taxon>
        <taxon>Taibaiella</taxon>
    </lineage>
</organism>
<gene>
    <name evidence="7" type="ORF">F0919_16415</name>
</gene>
<dbReference type="InterPro" id="IPR036890">
    <property type="entry name" value="HATPase_C_sf"/>
</dbReference>
<feature type="transmembrane region" description="Helical" evidence="4">
    <location>
        <begin position="751"/>
        <end position="770"/>
    </location>
</feature>